<gene>
    <name evidence="10" type="primary">lexA</name>
    <name evidence="13" type="ORF">TQ37_04085</name>
</gene>
<dbReference type="PANTHER" id="PTHR33516:SF2">
    <property type="entry name" value="LEXA REPRESSOR-RELATED"/>
    <property type="match status" value="1"/>
</dbReference>
<dbReference type="PATRIC" id="fig|1608419.3.peg.2346"/>
<keyword evidence="3 10" id="KW-0227">DNA damage</keyword>
<dbReference type="InterPro" id="IPR036286">
    <property type="entry name" value="LexA/Signal_pep-like_sf"/>
</dbReference>
<dbReference type="SUPFAM" id="SSF51306">
    <property type="entry name" value="LexA/Signal peptidase"/>
    <property type="match status" value="1"/>
</dbReference>
<dbReference type="HAMAP" id="MF_00015">
    <property type="entry name" value="LexA"/>
    <property type="match status" value="1"/>
</dbReference>
<feature type="domain" description="LexA repressor DNA-binding" evidence="12">
    <location>
        <begin position="4"/>
        <end position="67"/>
    </location>
</feature>
<comment type="function">
    <text evidence="10">Represses a number of genes involved in the response to DNA damage (SOS response), including recA and lexA. In the presence of single-stranded DNA, RecA interacts with LexA causing an autocatalytic cleavage which disrupts the DNA-binding part of LexA, leading to derepression of the SOS regulon and eventually DNA repair.</text>
</comment>
<feature type="domain" description="Peptidase S24/S26A/S26B/S26C" evidence="11">
    <location>
        <begin position="95"/>
        <end position="196"/>
    </location>
</feature>
<evidence type="ECO:0000256" key="10">
    <source>
        <dbReference type="HAMAP-Rule" id="MF_00015"/>
    </source>
</evidence>
<dbReference type="Gene3D" id="2.10.109.10">
    <property type="entry name" value="Umud Fragment, subunit A"/>
    <property type="match status" value="1"/>
</dbReference>
<evidence type="ECO:0000313" key="13">
    <source>
        <dbReference type="EMBL" id="KKZ13590.1"/>
    </source>
</evidence>
<dbReference type="GO" id="GO:0045892">
    <property type="term" value="P:negative regulation of DNA-templated transcription"/>
    <property type="evidence" value="ECO:0007669"/>
    <property type="project" value="UniProtKB-UniRule"/>
</dbReference>
<evidence type="ECO:0000259" key="12">
    <source>
        <dbReference type="Pfam" id="PF01726"/>
    </source>
</evidence>
<dbReference type="InterPro" id="IPR050077">
    <property type="entry name" value="LexA_repressor"/>
</dbReference>
<evidence type="ECO:0000256" key="4">
    <source>
        <dbReference type="ARBA" id="ARBA00022801"/>
    </source>
</evidence>
<feature type="site" description="Cleavage; by autolysis" evidence="10">
    <location>
        <begin position="86"/>
        <end position="87"/>
    </location>
</feature>
<organism evidence="13 14">
    <name type="scientific">Candidatus Synechococcus spongiarum 15L</name>
    <dbReference type="NCBI Taxonomy" id="1608419"/>
    <lineage>
        <taxon>Bacteria</taxon>
        <taxon>Bacillati</taxon>
        <taxon>Cyanobacteriota</taxon>
        <taxon>Cyanophyceae</taxon>
        <taxon>Synechococcales</taxon>
        <taxon>Synechococcaceae</taxon>
        <taxon>Synechococcus</taxon>
    </lineage>
</organism>
<dbReference type="InterPro" id="IPR036390">
    <property type="entry name" value="WH_DNA-bd_sf"/>
</dbReference>
<dbReference type="AlphaFoldDB" id="A0A0G8AWC5"/>
<evidence type="ECO:0000256" key="1">
    <source>
        <dbReference type="ARBA" id="ARBA00022491"/>
    </source>
</evidence>
<comment type="similarity">
    <text evidence="10">Belongs to the peptidase S24 family.</text>
</comment>
<dbReference type="PANTHER" id="PTHR33516">
    <property type="entry name" value="LEXA REPRESSOR"/>
    <property type="match status" value="1"/>
</dbReference>
<evidence type="ECO:0000256" key="8">
    <source>
        <dbReference type="ARBA" id="ARBA00023204"/>
    </source>
</evidence>
<keyword evidence="10" id="KW-0068">Autocatalytic cleavage</keyword>
<accession>A0A0G8AWC5</accession>
<dbReference type="InterPro" id="IPR006200">
    <property type="entry name" value="LexA"/>
</dbReference>
<dbReference type="SUPFAM" id="SSF46785">
    <property type="entry name" value="Winged helix' DNA-binding domain"/>
    <property type="match status" value="1"/>
</dbReference>
<comment type="caution">
    <text evidence="13">The sequence shown here is derived from an EMBL/GenBank/DDBJ whole genome shotgun (WGS) entry which is preliminary data.</text>
</comment>
<dbReference type="InterPro" id="IPR036388">
    <property type="entry name" value="WH-like_DNA-bd_sf"/>
</dbReference>
<keyword evidence="9 10" id="KW-0742">SOS response</keyword>
<keyword evidence="5 10" id="KW-0805">Transcription regulation</keyword>
<keyword evidence="4 10" id="KW-0378">Hydrolase</keyword>
<dbReference type="Proteomes" id="UP000035037">
    <property type="component" value="Unassembled WGS sequence"/>
</dbReference>
<dbReference type="Pfam" id="PF00717">
    <property type="entry name" value="Peptidase_S24"/>
    <property type="match status" value="1"/>
</dbReference>
<sequence>MQPTPLTVAQQELYDWIVRFLTDHGHAPSIRQMMEAMGLRSPAPIQSRLHYLRKKGWIRWQPGRARTLQLNIALPTGVPVLGTVFAGGLVETFPDAADRLDPETILKEKDVFALTVRGDSMIGAHITSGDVVVMRPVDDIRSLPDGAIVSAMVPGEGTTLKFFYEDGPTIRLEPANPAYEPIVLPADQVVIQGRLVAVWRQIQGFPGRQ</sequence>
<evidence type="ECO:0000256" key="2">
    <source>
        <dbReference type="ARBA" id="ARBA00022705"/>
    </source>
</evidence>
<feature type="active site" description="For autocatalytic cleavage activity" evidence="10">
    <location>
        <position position="120"/>
    </location>
</feature>
<dbReference type="InterPro" id="IPR039418">
    <property type="entry name" value="LexA-like"/>
</dbReference>
<dbReference type="Pfam" id="PF01726">
    <property type="entry name" value="LexA_DNA_bind"/>
    <property type="match status" value="1"/>
</dbReference>
<dbReference type="GO" id="GO:0006508">
    <property type="term" value="P:proteolysis"/>
    <property type="evidence" value="ECO:0007669"/>
    <property type="project" value="InterPro"/>
</dbReference>
<evidence type="ECO:0000256" key="3">
    <source>
        <dbReference type="ARBA" id="ARBA00022763"/>
    </source>
</evidence>
<comment type="subunit">
    <text evidence="10">Homodimer.</text>
</comment>
<dbReference type="EMBL" id="JYFQ01000083">
    <property type="protein sequence ID" value="KKZ13590.1"/>
    <property type="molecule type" value="Genomic_DNA"/>
</dbReference>
<name>A0A0G8AWC5_9SYNE</name>
<comment type="catalytic activity">
    <reaction evidence="10">
        <text>Hydrolysis of Ala-|-Gly bond in repressor LexA.</text>
        <dbReference type="EC" id="3.4.21.88"/>
    </reaction>
</comment>
<dbReference type="CDD" id="cd06529">
    <property type="entry name" value="S24_LexA-like"/>
    <property type="match status" value="1"/>
</dbReference>
<evidence type="ECO:0000256" key="9">
    <source>
        <dbReference type="ARBA" id="ARBA00023236"/>
    </source>
</evidence>
<evidence type="ECO:0000256" key="6">
    <source>
        <dbReference type="ARBA" id="ARBA00023125"/>
    </source>
</evidence>
<protein>
    <recommendedName>
        <fullName evidence="10">LexA repressor</fullName>
        <ecNumber evidence="10">3.4.21.88</ecNumber>
    </recommendedName>
</protein>
<dbReference type="GO" id="GO:0003677">
    <property type="term" value="F:DNA binding"/>
    <property type="evidence" value="ECO:0007669"/>
    <property type="project" value="UniProtKB-UniRule"/>
</dbReference>
<reference evidence="13 14" key="2">
    <citation type="submission" date="2015-05" db="EMBL/GenBank/DDBJ databases">
        <title>Lifestyle Evolution in Cyanobacterial Symbionts of Sponges.</title>
        <authorList>
            <person name="Burgsdorf I."/>
            <person name="Slaby B.M."/>
            <person name="Handley K.M."/>
            <person name="Haber M."/>
            <person name="Blom J."/>
            <person name="Marshall C.W."/>
            <person name="Gilbert J.A."/>
            <person name="Hentschel U."/>
            <person name="Steindler L."/>
        </authorList>
    </citation>
    <scope>NUCLEOTIDE SEQUENCE [LARGE SCALE GENOMIC DNA]</scope>
    <source>
        <strain evidence="13">15L</strain>
    </source>
</reference>
<keyword evidence="1 10" id="KW-0678">Repressor</keyword>
<dbReference type="NCBIfam" id="TIGR00498">
    <property type="entry name" value="lexA"/>
    <property type="match status" value="1"/>
</dbReference>
<keyword evidence="2 10" id="KW-0235">DNA replication</keyword>
<dbReference type="GO" id="GO:0006281">
    <property type="term" value="P:DNA repair"/>
    <property type="evidence" value="ECO:0007669"/>
    <property type="project" value="UniProtKB-UniRule"/>
</dbReference>
<dbReference type="InterPro" id="IPR006199">
    <property type="entry name" value="LexA_DNA-bd_dom"/>
</dbReference>
<dbReference type="STRING" id="431041.FLM9_490"/>
<feature type="DNA-binding region" description="H-T-H motif" evidence="10">
    <location>
        <begin position="30"/>
        <end position="50"/>
    </location>
</feature>
<feature type="active site" description="For autocatalytic cleavage activity" evidence="10">
    <location>
        <position position="161"/>
    </location>
</feature>
<keyword evidence="6 10" id="KW-0238">DNA-binding</keyword>
<dbReference type="EC" id="3.4.21.88" evidence="10"/>
<evidence type="ECO:0000259" key="11">
    <source>
        <dbReference type="Pfam" id="PF00717"/>
    </source>
</evidence>
<evidence type="ECO:0000256" key="7">
    <source>
        <dbReference type="ARBA" id="ARBA00023163"/>
    </source>
</evidence>
<keyword evidence="7 10" id="KW-0804">Transcription</keyword>
<dbReference type="InterPro" id="IPR015927">
    <property type="entry name" value="Peptidase_S24_S26A/B/C"/>
</dbReference>
<dbReference type="GO" id="GO:0009432">
    <property type="term" value="P:SOS response"/>
    <property type="evidence" value="ECO:0007669"/>
    <property type="project" value="UniProtKB-UniRule"/>
</dbReference>
<dbReference type="GO" id="GO:0004252">
    <property type="term" value="F:serine-type endopeptidase activity"/>
    <property type="evidence" value="ECO:0007669"/>
    <property type="project" value="UniProtKB-UniRule"/>
</dbReference>
<reference evidence="13 14" key="1">
    <citation type="submission" date="2015-02" db="EMBL/GenBank/DDBJ databases">
        <authorList>
            <person name="Slaby B."/>
            <person name="Hentschel U."/>
        </authorList>
    </citation>
    <scope>NUCLEOTIDE SEQUENCE [LARGE SCALE GENOMIC DNA]</scope>
    <source>
        <strain evidence="13">15L</strain>
    </source>
</reference>
<keyword evidence="8 10" id="KW-0234">DNA repair</keyword>
<evidence type="ECO:0000256" key="5">
    <source>
        <dbReference type="ARBA" id="ARBA00023015"/>
    </source>
</evidence>
<dbReference type="GO" id="GO:0006260">
    <property type="term" value="P:DNA replication"/>
    <property type="evidence" value="ECO:0007669"/>
    <property type="project" value="UniProtKB-UniRule"/>
</dbReference>
<evidence type="ECO:0000313" key="14">
    <source>
        <dbReference type="Proteomes" id="UP000035037"/>
    </source>
</evidence>
<proteinExistence type="inferred from homology"/>
<dbReference type="Gene3D" id="1.10.10.10">
    <property type="entry name" value="Winged helix-like DNA-binding domain superfamily/Winged helix DNA-binding domain"/>
    <property type="match status" value="1"/>
</dbReference>